<protein>
    <recommendedName>
        <fullName evidence="4">CCT domain-containing protein</fullName>
    </recommendedName>
</protein>
<dbReference type="GO" id="GO:0005634">
    <property type="term" value="C:nucleus"/>
    <property type="evidence" value="ECO:0007669"/>
    <property type="project" value="UniProtKB-SubCell"/>
</dbReference>
<dbReference type="InterPro" id="IPR045281">
    <property type="entry name" value="CONSTANS-like"/>
</dbReference>
<dbReference type="Pfam" id="PF06203">
    <property type="entry name" value="CCT"/>
    <property type="match status" value="1"/>
</dbReference>
<dbReference type="PANTHER" id="PTHR31319">
    <property type="entry name" value="ZINC FINGER PROTEIN CONSTANS-LIKE 4"/>
    <property type="match status" value="1"/>
</dbReference>
<evidence type="ECO:0000256" key="1">
    <source>
        <dbReference type="ARBA" id="ARBA00004123"/>
    </source>
</evidence>
<reference evidence="5 6" key="1">
    <citation type="submission" date="2024-11" db="EMBL/GenBank/DDBJ databases">
        <title>A near-complete genome assembly of Cinchona calisaya.</title>
        <authorList>
            <person name="Lian D.C."/>
            <person name="Zhao X.W."/>
            <person name="Wei L."/>
        </authorList>
    </citation>
    <scope>NUCLEOTIDE SEQUENCE [LARGE SCALE GENOMIC DNA]</scope>
    <source>
        <tissue evidence="5">Nenye</tissue>
    </source>
</reference>
<dbReference type="EMBL" id="JBJUIK010000012">
    <property type="protein sequence ID" value="KAL3508265.1"/>
    <property type="molecule type" value="Genomic_DNA"/>
</dbReference>
<dbReference type="PANTHER" id="PTHR31319:SF110">
    <property type="entry name" value="CCT MOTIF FAMILY PROTEIN"/>
    <property type="match status" value="1"/>
</dbReference>
<evidence type="ECO:0000313" key="5">
    <source>
        <dbReference type="EMBL" id="KAL3508265.1"/>
    </source>
</evidence>
<evidence type="ECO:0000256" key="3">
    <source>
        <dbReference type="PROSITE-ProRule" id="PRU00357"/>
    </source>
</evidence>
<dbReference type="PROSITE" id="PS51017">
    <property type="entry name" value="CCT"/>
    <property type="match status" value="1"/>
</dbReference>
<gene>
    <name evidence="5" type="ORF">ACH5RR_027666</name>
</gene>
<sequence>MASFSQYYSDYICSSSEFSELPTPIAGTASAVHGELVTFPNFSDSGEVAMVPNFDSDMISSSSSMSMEAVLFPKRLGVSDMTVPAKMLNYDRAAGLLAAISGNECFTTTDIDDSYRHDRACDFGDQECSFLASNFLPLYPITADNWEIQGGAAQRVEESTFKVARYSAEERKDRIVRYLKKRSQRNFNKTIKYACRKTLADKRVRVRGRFAKNNELCEDDQTLVMNTDYNNLQETERSHYHNPVQTKHHPHDEEWLQEAIASLMYYRMLPDNIMELPD</sequence>
<evidence type="ECO:0000313" key="6">
    <source>
        <dbReference type="Proteomes" id="UP001630127"/>
    </source>
</evidence>
<keyword evidence="6" id="KW-1185">Reference proteome</keyword>
<dbReference type="AlphaFoldDB" id="A0ABD2YLJ1"/>
<accession>A0ABD2YLJ1</accession>
<proteinExistence type="predicted"/>
<comment type="subcellular location">
    <subcellularLocation>
        <location evidence="1 3">Nucleus</location>
    </subcellularLocation>
</comment>
<evidence type="ECO:0000256" key="2">
    <source>
        <dbReference type="ARBA" id="ARBA00023242"/>
    </source>
</evidence>
<evidence type="ECO:0000259" key="4">
    <source>
        <dbReference type="PROSITE" id="PS51017"/>
    </source>
</evidence>
<keyword evidence="2 3" id="KW-0539">Nucleus</keyword>
<dbReference type="InterPro" id="IPR010402">
    <property type="entry name" value="CCT_domain"/>
</dbReference>
<comment type="caution">
    <text evidence="5">The sequence shown here is derived from an EMBL/GenBank/DDBJ whole genome shotgun (WGS) entry which is preliminary data.</text>
</comment>
<organism evidence="5 6">
    <name type="scientific">Cinchona calisaya</name>
    <dbReference type="NCBI Taxonomy" id="153742"/>
    <lineage>
        <taxon>Eukaryota</taxon>
        <taxon>Viridiplantae</taxon>
        <taxon>Streptophyta</taxon>
        <taxon>Embryophyta</taxon>
        <taxon>Tracheophyta</taxon>
        <taxon>Spermatophyta</taxon>
        <taxon>Magnoliopsida</taxon>
        <taxon>eudicotyledons</taxon>
        <taxon>Gunneridae</taxon>
        <taxon>Pentapetalae</taxon>
        <taxon>asterids</taxon>
        <taxon>lamiids</taxon>
        <taxon>Gentianales</taxon>
        <taxon>Rubiaceae</taxon>
        <taxon>Cinchonoideae</taxon>
        <taxon>Cinchoneae</taxon>
        <taxon>Cinchona</taxon>
    </lineage>
</organism>
<dbReference type="Proteomes" id="UP001630127">
    <property type="component" value="Unassembled WGS sequence"/>
</dbReference>
<feature type="domain" description="CCT" evidence="4">
    <location>
        <begin position="171"/>
        <end position="213"/>
    </location>
</feature>
<name>A0ABD2YLJ1_9GENT</name>